<sequence length="97" mass="11572">MICCITLCYKIGPKEVTASKTVKKAMMAEVKGRRSVGRQRIRWRDVTRSDMNKLHVQDDAMDRNRWKRINRAADTAIQLDYGRMEKKKKKKKWHHQL</sequence>
<protein>
    <submittedName>
        <fullName evidence="1">Uncharacterized protein</fullName>
    </submittedName>
</protein>
<dbReference type="EMBL" id="VSRR010000055">
    <property type="protein sequence ID" value="MPC09090.1"/>
    <property type="molecule type" value="Genomic_DNA"/>
</dbReference>
<comment type="caution">
    <text evidence="1">The sequence shown here is derived from an EMBL/GenBank/DDBJ whole genome shotgun (WGS) entry which is preliminary data.</text>
</comment>
<dbReference type="AlphaFoldDB" id="A0A5B7CI93"/>
<keyword evidence="2" id="KW-1185">Reference proteome</keyword>
<proteinExistence type="predicted"/>
<dbReference type="Proteomes" id="UP000324222">
    <property type="component" value="Unassembled WGS sequence"/>
</dbReference>
<gene>
    <name evidence="1" type="ORF">E2C01_001693</name>
</gene>
<name>A0A5B7CI93_PORTR</name>
<evidence type="ECO:0000313" key="1">
    <source>
        <dbReference type="EMBL" id="MPC09090.1"/>
    </source>
</evidence>
<accession>A0A5B7CI93</accession>
<organism evidence="1 2">
    <name type="scientific">Portunus trituberculatus</name>
    <name type="common">Swimming crab</name>
    <name type="synonym">Neptunus trituberculatus</name>
    <dbReference type="NCBI Taxonomy" id="210409"/>
    <lineage>
        <taxon>Eukaryota</taxon>
        <taxon>Metazoa</taxon>
        <taxon>Ecdysozoa</taxon>
        <taxon>Arthropoda</taxon>
        <taxon>Crustacea</taxon>
        <taxon>Multicrustacea</taxon>
        <taxon>Malacostraca</taxon>
        <taxon>Eumalacostraca</taxon>
        <taxon>Eucarida</taxon>
        <taxon>Decapoda</taxon>
        <taxon>Pleocyemata</taxon>
        <taxon>Brachyura</taxon>
        <taxon>Eubrachyura</taxon>
        <taxon>Portunoidea</taxon>
        <taxon>Portunidae</taxon>
        <taxon>Portuninae</taxon>
        <taxon>Portunus</taxon>
    </lineage>
</organism>
<evidence type="ECO:0000313" key="2">
    <source>
        <dbReference type="Proteomes" id="UP000324222"/>
    </source>
</evidence>
<reference evidence="1 2" key="1">
    <citation type="submission" date="2019-05" db="EMBL/GenBank/DDBJ databases">
        <title>Another draft genome of Portunus trituberculatus and its Hox gene families provides insights of decapod evolution.</title>
        <authorList>
            <person name="Jeong J.-H."/>
            <person name="Song I."/>
            <person name="Kim S."/>
            <person name="Choi T."/>
            <person name="Kim D."/>
            <person name="Ryu S."/>
            <person name="Kim W."/>
        </authorList>
    </citation>
    <scope>NUCLEOTIDE SEQUENCE [LARGE SCALE GENOMIC DNA]</scope>
    <source>
        <tissue evidence="1">Muscle</tissue>
    </source>
</reference>